<keyword evidence="9" id="KW-1185">Reference proteome</keyword>
<dbReference type="Gene3D" id="3.30.230.130">
    <property type="entry name" value="Cullin, Chain C, Domain 2"/>
    <property type="match status" value="1"/>
</dbReference>
<dbReference type="SMART" id="SM00182">
    <property type="entry name" value="CULLIN"/>
    <property type="match status" value="1"/>
</dbReference>
<dbReference type="InterPro" id="IPR016159">
    <property type="entry name" value="Cullin_repeat-like_dom_sf"/>
</dbReference>
<evidence type="ECO:0000313" key="9">
    <source>
        <dbReference type="Proteomes" id="UP000027586"/>
    </source>
</evidence>
<dbReference type="InterPro" id="IPR001373">
    <property type="entry name" value="Cullin_N"/>
</dbReference>
<gene>
    <name evidence="8" type="ORF">LCOR_12192.1</name>
</gene>
<evidence type="ECO:0000256" key="3">
    <source>
        <dbReference type="ARBA" id="ARBA00022843"/>
    </source>
</evidence>
<dbReference type="Pfam" id="PF26557">
    <property type="entry name" value="Cullin_AB"/>
    <property type="match status" value="1"/>
</dbReference>
<dbReference type="InterPro" id="IPR059120">
    <property type="entry name" value="Cullin-like_AB"/>
</dbReference>
<dbReference type="Pfam" id="PF00888">
    <property type="entry name" value="Cullin"/>
    <property type="match status" value="1"/>
</dbReference>
<dbReference type="FunFam" id="1.20.1310.10:FF:000001">
    <property type="entry name" value="Cullin 3"/>
    <property type="match status" value="1"/>
</dbReference>
<dbReference type="Pfam" id="PF10557">
    <property type="entry name" value="Cullin_Nedd8"/>
    <property type="match status" value="1"/>
</dbReference>
<evidence type="ECO:0000256" key="4">
    <source>
        <dbReference type="PROSITE-ProRule" id="PRU00330"/>
    </source>
</evidence>
<dbReference type="InterPro" id="IPR016158">
    <property type="entry name" value="Cullin_homology"/>
</dbReference>
<protein>
    <submittedName>
        <fullName evidence="8">Cullin-4b isoform 2</fullName>
    </submittedName>
</protein>
<keyword evidence="2" id="KW-1017">Isopeptide bond</keyword>
<evidence type="ECO:0000259" key="7">
    <source>
        <dbReference type="PROSITE" id="PS50069"/>
    </source>
</evidence>
<dbReference type="InterPro" id="IPR045093">
    <property type="entry name" value="Cullin"/>
</dbReference>
<dbReference type="FunFam" id="1.10.10.10:FF:000050">
    <property type="entry name" value="Cullin 4B"/>
    <property type="match status" value="1"/>
</dbReference>
<dbReference type="InterPro" id="IPR036317">
    <property type="entry name" value="Cullin_homology_sf"/>
</dbReference>
<dbReference type="Gene3D" id="1.20.1310.10">
    <property type="entry name" value="Cullin Repeats"/>
    <property type="match status" value="4"/>
</dbReference>
<feature type="domain" description="Cullin family profile" evidence="7">
    <location>
        <begin position="436"/>
        <end position="663"/>
    </location>
</feature>
<keyword evidence="3" id="KW-0832">Ubl conjugation</keyword>
<dbReference type="PROSITE" id="PS50069">
    <property type="entry name" value="CULLIN_2"/>
    <property type="match status" value="1"/>
</dbReference>
<dbReference type="SUPFAM" id="SSF74788">
    <property type="entry name" value="Cullin repeat-like"/>
    <property type="match status" value="1"/>
</dbReference>
<name>A0A068SIX0_9FUNG</name>
<comment type="similarity">
    <text evidence="1 4 5">Belongs to the cullin family.</text>
</comment>
<dbReference type="VEuPathDB" id="FungiDB:LCOR_12192.1"/>
<sequence>MPPKEKVTKKRKTTQSTLDAYRRIGPKPGIATASRAQQHARENQTSMAIDRGKEKTISFSESTRKRRSAEQITFKNIKESSSPSSTKPSFNDAWAQFQQLLQSIFHKQELKMSLQQAYEECLTLCYCQKAEELYSRLKQEFVIYIKQVAALLHEKVEADHESYLMALRDQWMNLMDGLVLIRNVFIELDRRYLIRNTKFSSLIEFGQYLFRDIVMESETLRSTTVERILNIIQRERDDEMIDRDLLHVLTTIFSKLDLYEEYFFPAFSNETGAYYSAESTRLLKEMDVPQYLRHVSRRIEQESVDRIQAYLERTSRSSLTQIVIDRLVRRPLGFILQQGFDKMMDDGDKEPLCTLYTSVAGTEDASQLRIAFSNYIKARGAALVQDPKRDPTMVASLLAYKAKLDDICKDCFLNDGQFLNSLKESFEAFVNSRPKRPAELLAKYFDSKIRSTAKKNNDEDLEKTVDKLLPLFRYLQEKDIFEAFYKRHLSRRLLLGRSISNDMENMVLLKLKAECGPNFTKNLEAMFTDIEVSADLHAQFKNADGYPAEGGIAFHVNVLAQGVWPSYASSDVILPANMMAYQEAFEKFYVVSFKGRRLIWQNSLSSCVLKGFFSSGTKELHVNLLQAAVLLLFNDKHTLSYGEIAASTTIEEKDLKRILASLTSGQHQVLLKQGDGDEISLSDAFVYNDNFSSPNVRIRIGALQQEQIGEERKVTEAKVLVDRQHQLEAAIVRIMKSKKSLSHGDLMKELFQQVKFPLDATDIKKRIESLMDRDYLDRSEEDSNTYIYK</sequence>
<dbReference type="STRING" id="1263082.A0A068SIX0"/>
<dbReference type="Gene3D" id="1.10.10.10">
    <property type="entry name" value="Winged helix-like DNA-binding domain superfamily/Winged helix DNA-binding domain"/>
    <property type="match status" value="1"/>
</dbReference>
<comment type="caution">
    <text evidence="8">The sequence shown here is derived from an EMBL/GenBank/DDBJ whole genome shotgun (WGS) entry which is preliminary data.</text>
</comment>
<dbReference type="InterPro" id="IPR036390">
    <property type="entry name" value="WH_DNA-bd_sf"/>
</dbReference>
<evidence type="ECO:0000256" key="6">
    <source>
        <dbReference type="SAM" id="MobiDB-lite"/>
    </source>
</evidence>
<dbReference type="SMART" id="SM00884">
    <property type="entry name" value="Cullin_Nedd8"/>
    <property type="match status" value="1"/>
</dbReference>
<evidence type="ECO:0000313" key="8">
    <source>
        <dbReference type="EMBL" id="CDH61416.1"/>
    </source>
</evidence>
<dbReference type="SUPFAM" id="SSF75632">
    <property type="entry name" value="Cullin homology domain"/>
    <property type="match status" value="1"/>
</dbReference>
<accession>A0A068SIX0</accession>
<dbReference type="OrthoDB" id="27073at2759"/>
<dbReference type="Proteomes" id="UP000027586">
    <property type="component" value="Unassembled WGS sequence"/>
</dbReference>
<dbReference type="InterPro" id="IPR019559">
    <property type="entry name" value="Cullin_neddylation_domain"/>
</dbReference>
<evidence type="ECO:0000256" key="2">
    <source>
        <dbReference type="ARBA" id="ARBA00022499"/>
    </source>
</evidence>
<dbReference type="GO" id="GO:0006511">
    <property type="term" value="P:ubiquitin-dependent protein catabolic process"/>
    <property type="evidence" value="ECO:0007669"/>
    <property type="project" value="InterPro"/>
</dbReference>
<organism evidence="8 9">
    <name type="scientific">Lichtheimia corymbifera JMRC:FSU:9682</name>
    <dbReference type="NCBI Taxonomy" id="1263082"/>
    <lineage>
        <taxon>Eukaryota</taxon>
        <taxon>Fungi</taxon>
        <taxon>Fungi incertae sedis</taxon>
        <taxon>Mucoromycota</taxon>
        <taxon>Mucoromycotina</taxon>
        <taxon>Mucoromycetes</taxon>
        <taxon>Mucorales</taxon>
        <taxon>Lichtheimiaceae</taxon>
        <taxon>Lichtheimia</taxon>
    </lineage>
</organism>
<dbReference type="FunFam" id="1.20.1310.10:FF:000002">
    <property type="entry name" value="cullin-3 isoform X1"/>
    <property type="match status" value="1"/>
</dbReference>
<evidence type="ECO:0000256" key="5">
    <source>
        <dbReference type="RuleBase" id="RU003829"/>
    </source>
</evidence>
<proteinExistence type="inferred from homology"/>
<dbReference type="SUPFAM" id="SSF46785">
    <property type="entry name" value="Winged helix' DNA-binding domain"/>
    <property type="match status" value="1"/>
</dbReference>
<evidence type="ECO:0000256" key="1">
    <source>
        <dbReference type="ARBA" id="ARBA00006019"/>
    </source>
</evidence>
<dbReference type="PANTHER" id="PTHR11932">
    <property type="entry name" value="CULLIN"/>
    <property type="match status" value="1"/>
</dbReference>
<dbReference type="EMBL" id="CBTN010000188">
    <property type="protein sequence ID" value="CDH61416.1"/>
    <property type="molecule type" value="Genomic_DNA"/>
</dbReference>
<dbReference type="AlphaFoldDB" id="A0A068SIX0"/>
<dbReference type="InterPro" id="IPR036388">
    <property type="entry name" value="WH-like_DNA-bd_sf"/>
</dbReference>
<reference evidence="8" key="1">
    <citation type="submission" date="2013-08" db="EMBL/GenBank/DDBJ databases">
        <title>Gene expansion shapes genome architecture in the human pathogen Lichtheimia corymbifera: an evolutionary genomics analysis in the ancient terrestrial Mucorales (Mucoromycotina).</title>
        <authorList>
            <person name="Schwartze V.U."/>
            <person name="Winter S."/>
            <person name="Shelest E."/>
            <person name="Marcet-Houben M."/>
            <person name="Horn F."/>
            <person name="Wehner S."/>
            <person name="Hoffmann K."/>
            <person name="Riege K."/>
            <person name="Sammeth M."/>
            <person name="Nowrousian M."/>
            <person name="Valiante V."/>
            <person name="Linde J."/>
            <person name="Jacobsen I.D."/>
            <person name="Marz M."/>
            <person name="Brakhage A.A."/>
            <person name="Gabaldon T."/>
            <person name="Bocker S."/>
            <person name="Voigt K."/>
        </authorList>
    </citation>
    <scope>NUCLEOTIDE SEQUENCE [LARGE SCALE GENOMIC DNA]</scope>
    <source>
        <strain evidence="8">FSU 9682</strain>
    </source>
</reference>
<feature type="region of interest" description="Disordered" evidence="6">
    <location>
        <begin position="1"/>
        <end position="70"/>
    </location>
</feature>
<dbReference type="GO" id="GO:0031625">
    <property type="term" value="F:ubiquitin protein ligase binding"/>
    <property type="evidence" value="ECO:0007669"/>
    <property type="project" value="InterPro"/>
</dbReference>